<proteinExistence type="inferred from homology"/>
<dbReference type="PANTHER" id="PTHR38036">
    <property type="entry name" value="UPF0250 PROTEIN YBED"/>
    <property type="match status" value="1"/>
</dbReference>
<dbReference type="Proteomes" id="UP000183794">
    <property type="component" value="Unassembled WGS sequence"/>
</dbReference>
<evidence type="ECO:0000256" key="1">
    <source>
        <dbReference type="ARBA" id="ARBA00008460"/>
    </source>
</evidence>
<evidence type="ECO:0000313" key="4">
    <source>
        <dbReference type="EMBL" id="SGY83452.1"/>
    </source>
</evidence>
<dbReference type="HAMAP" id="MF_00659">
    <property type="entry name" value="UPF0250"/>
    <property type="match status" value="1"/>
</dbReference>
<reference evidence="3 5" key="1">
    <citation type="submission" date="2016-11" db="EMBL/GenBank/DDBJ databases">
        <authorList>
            <person name="Klemetsen T."/>
        </authorList>
    </citation>
    <scope>NUCLEOTIDE SEQUENCE [LARGE SCALE GENOMIC DNA]</scope>
    <source>
        <strain evidence="3">MT 2528</strain>
    </source>
</reference>
<dbReference type="Pfam" id="PF04359">
    <property type="entry name" value="DUF493"/>
    <property type="match status" value="1"/>
</dbReference>
<dbReference type="NCBIfam" id="NF003447">
    <property type="entry name" value="PRK04998.1"/>
    <property type="match status" value="1"/>
</dbReference>
<evidence type="ECO:0000256" key="2">
    <source>
        <dbReference type="HAMAP-Rule" id="MF_00659"/>
    </source>
</evidence>
<dbReference type="GO" id="GO:0005829">
    <property type="term" value="C:cytosol"/>
    <property type="evidence" value="ECO:0007669"/>
    <property type="project" value="TreeGrafter"/>
</dbReference>
<comment type="similarity">
    <text evidence="1 2">Belongs to the UPF0250 family.</text>
</comment>
<dbReference type="AlphaFoldDB" id="A0A1L0A9G6"/>
<evidence type="ECO:0000313" key="5">
    <source>
        <dbReference type="Proteomes" id="UP000182660"/>
    </source>
</evidence>
<keyword evidence="5" id="KW-1185">Reference proteome</keyword>
<evidence type="ECO:0000313" key="3">
    <source>
        <dbReference type="EMBL" id="SGY82732.1"/>
    </source>
</evidence>
<dbReference type="InterPro" id="IPR027471">
    <property type="entry name" value="YbeD-like_sf"/>
</dbReference>
<sequence length="89" mass="9743">MSLNTKFDELLDFPCQLNFKVIGTTDPKLEDSIVAVAQKHVPGNYTPSSKKSSKGTYNSVTIKVKVQDKDQIEGLYVAFGAIPGVIRVL</sequence>
<evidence type="ECO:0000313" key="6">
    <source>
        <dbReference type="Proteomes" id="UP000183794"/>
    </source>
</evidence>
<reference evidence="4 6" key="2">
    <citation type="submission" date="2016-11" db="EMBL/GenBank/DDBJ databases">
        <authorList>
            <person name="Jaros S."/>
            <person name="Januszkiewicz K."/>
            <person name="Wedrychowicz H."/>
        </authorList>
    </citation>
    <scope>NUCLEOTIDE SEQUENCE [LARGE SCALE GENOMIC DNA]</scope>
    <source>
        <strain evidence="4">NVI 5450</strain>
    </source>
</reference>
<dbReference type="SUPFAM" id="SSF117991">
    <property type="entry name" value="YbeD/HP0495-like"/>
    <property type="match status" value="1"/>
</dbReference>
<dbReference type="GeneID" id="61294030"/>
<dbReference type="EMBL" id="FPLJ01000009">
    <property type="protein sequence ID" value="SGY82732.1"/>
    <property type="molecule type" value="Genomic_DNA"/>
</dbReference>
<dbReference type="Gene3D" id="3.30.70.260">
    <property type="match status" value="1"/>
</dbReference>
<organism evidence="4 6">
    <name type="scientific">Moritella viscosa</name>
    <dbReference type="NCBI Taxonomy" id="80854"/>
    <lineage>
        <taxon>Bacteria</taxon>
        <taxon>Pseudomonadati</taxon>
        <taxon>Pseudomonadota</taxon>
        <taxon>Gammaproteobacteria</taxon>
        <taxon>Alteromonadales</taxon>
        <taxon>Moritellaceae</taxon>
        <taxon>Moritella</taxon>
    </lineage>
</organism>
<name>A0A1L0A9G6_9GAMM</name>
<dbReference type="Proteomes" id="UP000182660">
    <property type="component" value="Unassembled WGS sequence"/>
</dbReference>
<accession>A0A1L0A9G6</accession>
<dbReference type="PANTHER" id="PTHR38036:SF1">
    <property type="entry name" value="UPF0250 PROTEIN YBED"/>
    <property type="match status" value="1"/>
</dbReference>
<dbReference type="RefSeq" id="WP_045109025.1">
    <property type="nucleotide sequence ID" value="NZ_CAWQZC010000098.1"/>
</dbReference>
<gene>
    <name evidence="3" type="ORF">MT2528_0296</name>
    <name evidence="4" type="ORF">NVI5450_0280</name>
</gene>
<dbReference type="OrthoDB" id="9793424at2"/>
<dbReference type="InterPro" id="IPR007454">
    <property type="entry name" value="UPF0250_YbeD-like"/>
</dbReference>
<dbReference type="EMBL" id="FPLD01000007">
    <property type="protein sequence ID" value="SGY83452.1"/>
    <property type="molecule type" value="Genomic_DNA"/>
</dbReference>
<protein>
    <recommendedName>
        <fullName evidence="2">UPF0250 protein MT2528_0296</fullName>
    </recommendedName>
</protein>